<accession>A0A0A9FA13</accession>
<feature type="region of interest" description="Disordered" evidence="1">
    <location>
        <begin position="1"/>
        <end position="101"/>
    </location>
</feature>
<sequence>MFGEVHSPSSSRPPPSSSSSLDARADAAAASSKNHRSTRCPSWSPAPRPGTSWRRGPCGRSSCTAPPSHASPPRRQASSRRTRASAASTRSSSPCGSSTRDPATAHVLYPLTVSCLGVAGELDRMESAVQEMGRLGLRVDSSTSDAFVRAYTVSSTIPQMEVAYYRLKKTGLLISPATIHAVASAYISHQKYRVHLMSPKVASDWPERR</sequence>
<reference evidence="2" key="1">
    <citation type="submission" date="2014-09" db="EMBL/GenBank/DDBJ databases">
        <authorList>
            <person name="Magalhaes I.L.F."/>
            <person name="Oliveira U."/>
            <person name="Santos F.R."/>
            <person name="Vidigal T.H.D.A."/>
            <person name="Brescovit A.D."/>
            <person name="Santos A.J."/>
        </authorList>
    </citation>
    <scope>NUCLEOTIDE SEQUENCE</scope>
    <source>
        <tissue evidence="2">Shoot tissue taken approximately 20 cm above the soil surface</tissue>
    </source>
</reference>
<evidence type="ECO:0000256" key="1">
    <source>
        <dbReference type="SAM" id="MobiDB-lite"/>
    </source>
</evidence>
<feature type="compositionally biased region" description="Low complexity" evidence="1">
    <location>
        <begin position="17"/>
        <end position="32"/>
    </location>
</feature>
<dbReference type="EMBL" id="GBRH01190905">
    <property type="protein sequence ID" value="JAE06991.1"/>
    <property type="molecule type" value="Transcribed_RNA"/>
</dbReference>
<dbReference type="PANTHER" id="PTHR47493:SF1">
    <property type="entry name" value="OS08G0520200 PROTEIN"/>
    <property type="match status" value="1"/>
</dbReference>
<dbReference type="InterPro" id="IPR011990">
    <property type="entry name" value="TPR-like_helical_dom_sf"/>
</dbReference>
<dbReference type="PANTHER" id="PTHR47493">
    <property type="entry name" value="OS08G0520200 PROTEIN"/>
    <property type="match status" value="1"/>
</dbReference>
<proteinExistence type="predicted"/>
<protein>
    <submittedName>
        <fullName evidence="2">Uncharacterized protein</fullName>
    </submittedName>
</protein>
<name>A0A0A9FA13_ARUDO</name>
<evidence type="ECO:0000313" key="2">
    <source>
        <dbReference type="EMBL" id="JAE06991.1"/>
    </source>
</evidence>
<feature type="compositionally biased region" description="Low complexity" evidence="1">
    <location>
        <begin position="84"/>
        <end position="101"/>
    </location>
</feature>
<reference evidence="2" key="2">
    <citation type="journal article" date="2015" name="Data Brief">
        <title>Shoot transcriptome of the giant reed, Arundo donax.</title>
        <authorList>
            <person name="Barrero R.A."/>
            <person name="Guerrero F.D."/>
            <person name="Moolhuijzen P."/>
            <person name="Goolsby J.A."/>
            <person name="Tidwell J."/>
            <person name="Bellgard S.E."/>
            <person name="Bellgard M.I."/>
        </authorList>
    </citation>
    <scope>NUCLEOTIDE SEQUENCE</scope>
    <source>
        <tissue evidence="2">Shoot tissue taken approximately 20 cm above the soil surface</tissue>
    </source>
</reference>
<dbReference type="AlphaFoldDB" id="A0A0A9FA13"/>
<dbReference type="Gene3D" id="1.25.40.10">
    <property type="entry name" value="Tetratricopeptide repeat domain"/>
    <property type="match status" value="1"/>
</dbReference>
<feature type="compositionally biased region" description="Low complexity" evidence="1">
    <location>
        <begin position="64"/>
        <end position="76"/>
    </location>
</feature>
<organism evidence="2">
    <name type="scientific">Arundo donax</name>
    <name type="common">Giant reed</name>
    <name type="synonym">Donax arundinaceus</name>
    <dbReference type="NCBI Taxonomy" id="35708"/>
    <lineage>
        <taxon>Eukaryota</taxon>
        <taxon>Viridiplantae</taxon>
        <taxon>Streptophyta</taxon>
        <taxon>Embryophyta</taxon>
        <taxon>Tracheophyta</taxon>
        <taxon>Spermatophyta</taxon>
        <taxon>Magnoliopsida</taxon>
        <taxon>Liliopsida</taxon>
        <taxon>Poales</taxon>
        <taxon>Poaceae</taxon>
        <taxon>PACMAD clade</taxon>
        <taxon>Arundinoideae</taxon>
        <taxon>Arundineae</taxon>
        <taxon>Arundo</taxon>
    </lineage>
</organism>